<gene>
    <name evidence="1" type="ORF">FHS76_002463</name>
</gene>
<dbReference type="AlphaFoldDB" id="A0A7W9AXS8"/>
<dbReference type="EMBL" id="JACIJG010000008">
    <property type="protein sequence ID" value="MBB5702579.1"/>
    <property type="molecule type" value="Genomic_DNA"/>
</dbReference>
<proteinExistence type="predicted"/>
<keyword evidence="2" id="KW-1185">Reference proteome</keyword>
<evidence type="ECO:0000313" key="2">
    <source>
        <dbReference type="Proteomes" id="UP000555546"/>
    </source>
</evidence>
<dbReference type="Proteomes" id="UP000555546">
    <property type="component" value="Unassembled WGS sequence"/>
</dbReference>
<comment type="caution">
    <text evidence="1">The sequence shown here is derived from an EMBL/GenBank/DDBJ whole genome shotgun (WGS) entry which is preliminary data.</text>
</comment>
<reference evidence="1 2" key="1">
    <citation type="submission" date="2020-08" db="EMBL/GenBank/DDBJ databases">
        <title>Genomic Encyclopedia of Type Strains, Phase IV (KMG-IV): sequencing the most valuable type-strain genomes for metagenomic binning, comparative biology and taxonomic classification.</title>
        <authorList>
            <person name="Goeker M."/>
        </authorList>
    </citation>
    <scope>NUCLEOTIDE SEQUENCE [LARGE SCALE GENOMIC DNA]</scope>
    <source>
        <strain evidence="1 2">DSM 26944</strain>
    </source>
</reference>
<evidence type="ECO:0000313" key="1">
    <source>
        <dbReference type="EMBL" id="MBB5702579.1"/>
    </source>
</evidence>
<organism evidence="1 2">
    <name type="scientific">Brucella daejeonensis</name>
    <dbReference type="NCBI Taxonomy" id="659015"/>
    <lineage>
        <taxon>Bacteria</taxon>
        <taxon>Pseudomonadati</taxon>
        <taxon>Pseudomonadota</taxon>
        <taxon>Alphaproteobacteria</taxon>
        <taxon>Hyphomicrobiales</taxon>
        <taxon>Brucellaceae</taxon>
        <taxon>Brucella/Ochrobactrum group</taxon>
        <taxon>Brucella</taxon>
    </lineage>
</organism>
<dbReference type="RefSeq" id="WP_183652648.1">
    <property type="nucleotide sequence ID" value="NZ_JACIJG010000008.1"/>
</dbReference>
<sequence length="81" mass="9161">MFVRDACWRRDNFVAFISAAFKKAGRQDEDAAVFRPLGELFSFHASVGEGPRNMFAWFPVHFVQKAGDYAKQVAILPVLPI</sequence>
<accession>A0A7W9AXS8</accession>
<name>A0A7W9AXS8_9HYPH</name>
<protein>
    <submittedName>
        <fullName evidence="1">Uncharacterized protein</fullName>
    </submittedName>
</protein>